<dbReference type="AlphaFoldDB" id="A0A9P7Z1F4"/>
<accession>A0A9P7Z1F4</accession>
<comment type="caution">
    <text evidence="2">The sequence shown here is derived from an EMBL/GenBank/DDBJ whole genome shotgun (WGS) entry which is preliminary data.</text>
</comment>
<feature type="region of interest" description="Disordered" evidence="1">
    <location>
        <begin position="52"/>
        <end position="119"/>
    </location>
</feature>
<name>A0A9P7Z1F4_9HELO</name>
<feature type="region of interest" description="Disordered" evidence="1">
    <location>
        <begin position="1"/>
        <end position="28"/>
    </location>
</feature>
<gene>
    <name evidence="2" type="ORF">BJ878DRAFT_568707</name>
</gene>
<dbReference type="OrthoDB" id="5383839at2759"/>
<evidence type="ECO:0000313" key="2">
    <source>
        <dbReference type="EMBL" id="KAG9243153.1"/>
    </source>
</evidence>
<sequence>MSSQRRYSTTSKSRLSRVSADEQHPNVLREVVNKSYIQHEESDELGFKLGLSYARPSGSQSSRKTGHRQSMPRKLDVEQFSSQPSRTQHKRYSTQSERPSKPYTRPTGPEIVRPHIPSSASLPQNWTSIHDRFIAYLATHAPLTENGKIPKREEFHNTIEIVTMVRERFPRLGGQRLRSDAVEKRLILLDQAGDNDYFDIRYGAYSSYEWGQGI</sequence>
<feature type="compositionally biased region" description="Polar residues" evidence="1">
    <location>
        <begin position="1"/>
        <end position="13"/>
    </location>
</feature>
<proteinExistence type="predicted"/>
<dbReference type="EMBL" id="MU254001">
    <property type="protein sequence ID" value="KAG9243153.1"/>
    <property type="molecule type" value="Genomic_DNA"/>
</dbReference>
<organism evidence="2 3">
    <name type="scientific">Calycina marina</name>
    <dbReference type="NCBI Taxonomy" id="1763456"/>
    <lineage>
        <taxon>Eukaryota</taxon>
        <taxon>Fungi</taxon>
        <taxon>Dikarya</taxon>
        <taxon>Ascomycota</taxon>
        <taxon>Pezizomycotina</taxon>
        <taxon>Leotiomycetes</taxon>
        <taxon>Helotiales</taxon>
        <taxon>Pezizellaceae</taxon>
        <taxon>Calycina</taxon>
    </lineage>
</organism>
<protein>
    <submittedName>
        <fullName evidence="2">Uncharacterized protein</fullName>
    </submittedName>
</protein>
<reference evidence="2" key="1">
    <citation type="journal article" date="2021" name="IMA Fungus">
        <title>Genomic characterization of three marine fungi, including Emericellopsis atlantica sp. nov. with signatures of a generalist lifestyle and marine biomass degradation.</title>
        <authorList>
            <person name="Hagestad O.C."/>
            <person name="Hou L."/>
            <person name="Andersen J.H."/>
            <person name="Hansen E.H."/>
            <person name="Altermark B."/>
            <person name="Li C."/>
            <person name="Kuhnert E."/>
            <person name="Cox R.J."/>
            <person name="Crous P.W."/>
            <person name="Spatafora J.W."/>
            <person name="Lail K."/>
            <person name="Amirebrahimi M."/>
            <person name="Lipzen A."/>
            <person name="Pangilinan J."/>
            <person name="Andreopoulos W."/>
            <person name="Hayes R.D."/>
            <person name="Ng V."/>
            <person name="Grigoriev I.V."/>
            <person name="Jackson S.A."/>
            <person name="Sutton T.D.S."/>
            <person name="Dobson A.D.W."/>
            <person name="Rama T."/>
        </authorList>
    </citation>
    <scope>NUCLEOTIDE SEQUENCE</scope>
    <source>
        <strain evidence="2">TRa3180A</strain>
    </source>
</reference>
<dbReference type="Proteomes" id="UP000887226">
    <property type="component" value="Unassembled WGS sequence"/>
</dbReference>
<evidence type="ECO:0000313" key="3">
    <source>
        <dbReference type="Proteomes" id="UP000887226"/>
    </source>
</evidence>
<keyword evidence="3" id="KW-1185">Reference proteome</keyword>
<evidence type="ECO:0000256" key="1">
    <source>
        <dbReference type="SAM" id="MobiDB-lite"/>
    </source>
</evidence>